<dbReference type="GO" id="GO:0000328">
    <property type="term" value="C:fungal-type vacuole lumen"/>
    <property type="evidence" value="ECO:0007669"/>
    <property type="project" value="TreeGrafter"/>
</dbReference>
<feature type="transmembrane region" description="Helical" evidence="17">
    <location>
        <begin position="25"/>
        <end position="46"/>
    </location>
</feature>
<dbReference type="GO" id="GO:0046872">
    <property type="term" value="F:metal ion binding"/>
    <property type="evidence" value="ECO:0007669"/>
    <property type="project" value="UniProtKB-KW"/>
</dbReference>
<evidence type="ECO:0000256" key="4">
    <source>
        <dbReference type="ARBA" id="ARBA00022499"/>
    </source>
</evidence>
<evidence type="ECO:0000256" key="2">
    <source>
        <dbReference type="ARBA" id="ARBA00004167"/>
    </source>
</evidence>
<dbReference type="GO" id="GO:0051603">
    <property type="term" value="P:proteolysis involved in protein catabolic process"/>
    <property type="evidence" value="ECO:0007669"/>
    <property type="project" value="TreeGrafter"/>
</dbReference>
<feature type="binding site" evidence="16">
    <location>
        <position position="264"/>
    </location>
    <ligand>
        <name>Zn(2+)</name>
        <dbReference type="ChEBI" id="CHEBI:29105"/>
        <label>2</label>
    </ligand>
</feature>
<feature type="binding site" evidence="16">
    <location>
        <position position="166"/>
    </location>
    <ligand>
        <name>Zn(2+)</name>
        <dbReference type="ChEBI" id="CHEBI:29105"/>
        <label>2</label>
    </ligand>
</feature>
<dbReference type="Pfam" id="PF07687">
    <property type="entry name" value="M20_dimer"/>
    <property type="match status" value="1"/>
</dbReference>
<keyword evidence="11" id="KW-0832">Ubl conjugation</keyword>
<keyword evidence="4" id="KW-1017">Isopeptide bond</keyword>
<dbReference type="PROSITE" id="PS00758">
    <property type="entry name" value="ARGE_DAPE_CPG2_1"/>
    <property type="match status" value="1"/>
</dbReference>
<dbReference type="SUPFAM" id="SSF53187">
    <property type="entry name" value="Zn-dependent exopeptidases"/>
    <property type="match status" value="1"/>
</dbReference>
<dbReference type="FunFam" id="3.40.630.10:FF:000098">
    <property type="entry name" value="Gly-Xaa carboxypeptidase"/>
    <property type="match status" value="1"/>
</dbReference>
<dbReference type="SUPFAM" id="SSF55031">
    <property type="entry name" value="Bacterial exopeptidase dimerisation domain"/>
    <property type="match status" value="1"/>
</dbReference>
<evidence type="ECO:0000256" key="9">
    <source>
        <dbReference type="ARBA" id="ARBA00022801"/>
    </source>
</evidence>
<feature type="binding site" evidence="16">
    <location>
        <position position="549"/>
    </location>
    <ligand>
        <name>Zn(2+)</name>
        <dbReference type="ChEBI" id="CHEBI:29105"/>
        <label>1</label>
    </ligand>
</feature>
<keyword evidence="20" id="KW-1185">Reference proteome</keyword>
<evidence type="ECO:0000256" key="13">
    <source>
        <dbReference type="ARBA" id="ARBA00023136"/>
    </source>
</evidence>
<comment type="subcellular location">
    <subcellularLocation>
        <location evidence="2">Membrane</location>
        <topology evidence="2">Single-pass membrane protein</topology>
    </subcellularLocation>
</comment>
<feature type="active site" evidence="15">
    <location>
        <position position="168"/>
    </location>
</feature>
<organism evidence="19 20">
    <name type="scientific">Babjeviella inositovora NRRL Y-12698</name>
    <dbReference type="NCBI Taxonomy" id="984486"/>
    <lineage>
        <taxon>Eukaryota</taxon>
        <taxon>Fungi</taxon>
        <taxon>Dikarya</taxon>
        <taxon>Ascomycota</taxon>
        <taxon>Saccharomycotina</taxon>
        <taxon>Pichiomycetes</taxon>
        <taxon>Serinales incertae sedis</taxon>
        <taxon>Babjeviella</taxon>
    </lineage>
</organism>
<dbReference type="InterPro" id="IPR001261">
    <property type="entry name" value="ArgE/DapE_CS"/>
</dbReference>
<evidence type="ECO:0000256" key="16">
    <source>
        <dbReference type="PIRSR" id="PIRSR037217-2"/>
    </source>
</evidence>
<reference evidence="20" key="1">
    <citation type="submission" date="2016-05" db="EMBL/GenBank/DDBJ databases">
        <title>Comparative genomics of biotechnologically important yeasts.</title>
        <authorList>
            <consortium name="DOE Joint Genome Institute"/>
            <person name="Riley R."/>
            <person name="Haridas S."/>
            <person name="Wolfe K.H."/>
            <person name="Lopes M.R."/>
            <person name="Hittinger C.T."/>
            <person name="Goker M."/>
            <person name="Salamov A."/>
            <person name="Wisecaver J."/>
            <person name="Long T.M."/>
            <person name="Aerts A.L."/>
            <person name="Barry K."/>
            <person name="Choi C."/>
            <person name="Clum A."/>
            <person name="Coughlan A.Y."/>
            <person name="Deshpande S."/>
            <person name="Douglass A.P."/>
            <person name="Hanson S.J."/>
            <person name="Klenk H.-P."/>
            <person name="Labutti K."/>
            <person name="Lapidus A."/>
            <person name="Lindquist E."/>
            <person name="Lipzen A."/>
            <person name="Meier-Kolthoff J.P."/>
            <person name="Ohm R.A."/>
            <person name="Otillar R.P."/>
            <person name="Pangilinan J."/>
            <person name="Peng Y."/>
            <person name="Rokas A."/>
            <person name="Rosa C.A."/>
            <person name="Scheuner C."/>
            <person name="Sibirny A.A."/>
            <person name="Slot J.C."/>
            <person name="Stielow J.B."/>
            <person name="Sun H."/>
            <person name="Kurtzman C.P."/>
            <person name="Blackwell M."/>
            <person name="Grigoriev I.V."/>
            <person name="Jeffries T.W."/>
        </authorList>
    </citation>
    <scope>NUCLEOTIDE SEQUENCE [LARGE SCALE GENOMIC DNA]</scope>
    <source>
        <strain evidence="20">NRRL Y-12698</strain>
    </source>
</reference>
<feature type="binding site" evidence="16">
    <location>
        <position position="201"/>
    </location>
    <ligand>
        <name>Zn(2+)</name>
        <dbReference type="ChEBI" id="CHEBI:29105"/>
        <label>2</label>
    </ligand>
</feature>
<evidence type="ECO:0000256" key="12">
    <source>
        <dbReference type="ARBA" id="ARBA00022989"/>
    </source>
</evidence>
<dbReference type="OrthoDB" id="3064516at2759"/>
<comment type="cofactor">
    <cofactor evidence="1">
        <name>Zn(2+)</name>
        <dbReference type="ChEBI" id="CHEBI:29105"/>
    </cofactor>
</comment>
<evidence type="ECO:0000256" key="3">
    <source>
        <dbReference type="ARBA" id="ARBA00006247"/>
    </source>
</evidence>
<dbReference type="STRING" id="984486.A0A1E3QWV1"/>
<evidence type="ECO:0000256" key="5">
    <source>
        <dbReference type="ARBA" id="ARBA00022645"/>
    </source>
</evidence>
<sequence length="581" mass="64419">MPRLTDDPEEGQFSRFNSRYNLKKIAIIGGVAVVGLLGLTAVYTTLKGDDLQLGEPKCPLPAYFSANSTAITDRSKQFLSDKEFIAQSYEKLSQAVKVPTEVYDGQPEVKDHPEVWAKFGKFHHYLEKTFPTVYEHLQVDKVNTWGLVFTWKGKNADLKPVLLTAHQDVVPVQADTIKDWKYDPFSGHIGKDFIYGRGVSDCKNLLVGLMETVEQLLADGFKPQRSIVLAFGFDEEASGGHGARHISHFLTKKYGKDSFYAVIDEGSSGLIKGGSGQYYAQVATGEKGFFNAEIQLTTPGGHSSVPPDHTSIGIMSSLVKLLETETFEPILTDENPTMGFLQCLAEHDTSLPTKWRSTILKAVHNKAANLKVLEYLSSSKLSKFLVRTSQAVDIIKGGAKSNALPEHVSIISNYRVAIGSNVAETVDHVSSKIQRVAQEYNVGYVDASGKQVYDISNSNGYFNMSVLTPLEPAPLSPTTKDSKVWMAFGGALRHFYKNVVGIKEEVIVTPGIMTGNTDTKYYWDLTRNIYRFIPGYTDTVTSLIELGIHSVNEKLPKVSHLHVIAFYYEYLQAIDKEADEE</sequence>
<keyword evidence="7 17" id="KW-0812">Transmembrane</keyword>
<dbReference type="InterPro" id="IPR017141">
    <property type="entry name" value="Pept_M20_carboxypep"/>
</dbReference>
<dbReference type="Proteomes" id="UP000094336">
    <property type="component" value="Unassembled WGS sequence"/>
</dbReference>
<feature type="active site" description="Proton acceptor" evidence="15">
    <location>
        <position position="235"/>
    </location>
</feature>
<dbReference type="InterPro" id="IPR047177">
    <property type="entry name" value="Pept_M20A"/>
</dbReference>
<dbReference type="RefSeq" id="XP_018987448.1">
    <property type="nucleotide sequence ID" value="XM_019132118.1"/>
</dbReference>
<dbReference type="GO" id="GO:0004181">
    <property type="term" value="F:metallocarboxypeptidase activity"/>
    <property type="evidence" value="ECO:0007669"/>
    <property type="project" value="InterPro"/>
</dbReference>
<keyword evidence="12 17" id="KW-1133">Transmembrane helix</keyword>
<evidence type="ECO:0000256" key="11">
    <source>
        <dbReference type="ARBA" id="ARBA00022843"/>
    </source>
</evidence>
<evidence type="ECO:0000313" key="19">
    <source>
        <dbReference type="EMBL" id="ODQ82120.1"/>
    </source>
</evidence>
<dbReference type="GO" id="GO:0016020">
    <property type="term" value="C:membrane"/>
    <property type="evidence" value="ECO:0007669"/>
    <property type="project" value="UniProtKB-SubCell"/>
</dbReference>
<proteinExistence type="inferred from homology"/>
<evidence type="ECO:0000256" key="10">
    <source>
        <dbReference type="ARBA" id="ARBA00022833"/>
    </source>
</evidence>
<keyword evidence="8 16" id="KW-0479">Metal-binding</keyword>
<keyword evidence="10 16" id="KW-0862">Zinc</keyword>
<dbReference type="PANTHER" id="PTHR45962">
    <property type="entry name" value="N-FATTY-ACYL-AMINO ACID SYNTHASE/HYDROLASE PM20D1"/>
    <property type="match status" value="1"/>
</dbReference>
<keyword evidence="6" id="KW-0645">Protease</keyword>
<dbReference type="Pfam" id="PF01546">
    <property type="entry name" value="Peptidase_M20"/>
    <property type="match status" value="1"/>
</dbReference>
<dbReference type="PANTHER" id="PTHR45962:SF1">
    <property type="entry name" value="N-FATTY-ACYL-AMINO ACID SYNTHASE_HYDROLASE PM20D1"/>
    <property type="match status" value="1"/>
</dbReference>
<evidence type="ECO:0000313" key="20">
    <source>
        <dbReference type="Proteomes" id="UP000094336"/>
    </source>
</evidence>
<dbReference type="CDD" id="cd05674">
    <property type="entry name" value="M20_yscS"/>
    <property type="match status" value="1"/>
</dbReference>
<evidence type="ECO:0000256" key="17">
    <source>
        <dbReference type="SAM" id="Phobius"/>
    </source>
</evidence>
<dbReference type="Gene3D" id="1.10.150.900">
    <property type="match status" value="1"/>
</dbReference>
<evidence type="ECO:0000256" key="8">
    <source>
        <dbReference type="ARBA" id="ARBA00022723"/>
    </source>
</evidence>
<dbReference type="InterPro" id="IPR002933">
    <property type="entry name" value="Peptidase_M20"/>
</dbReference>
<dbReference type="InterPro" id="IPR011650">
    <property type="entry name" value="Peptidase_M20_dimer"/>
</dbReference>
<dbReference type="GeneID" id="30149971"/>
<accession>A0A1E3QWV1</accession>
<dbReference type="InterPro" id="IPR036264">
    <property type="entry name" value="Bact_exopeptidase_dim_dom"/>
</dbReference>
<protein>
    <recommendedName>
        <fullName evidence="18">Peptidase M20 dimerisation domain-containing protein</fullName>
    </recommendedName>
</protein>
<evidence type="ECO:0000256" key="14">
    <source>
        <dbReference type="ARBA" id="ARBA00023180"/>
    </source>
</evidence>
<evidence type="ECO:0000259" key="18">
    <source>
        <dbReference type="Pfam" id="PF07687"/>
    </source>
</evidence>
<dbReference type="Gene3D" id="3.40.630.10">
    <property type="entry name" value="Zn peptidases"/>
    <property type="match status" value="1"/>
</dbReference>
<feature type="domain" description="Peptidase M20 dimerisation" evidence="18">
    <location>
        <begin position="284"/>
        <end position="440"/>
    </location>
</feature>
<keyword evidence="9" id="KW-0378">Hydrolase</keyword>
<dbReference type="EMBL" id="KV454427">
    <property type="protein sequence ID" value="ODQ82120.1"/>
    <property type="molecule type" value="Genomic_DNA"/>
</dbReference>
<keyword evidence="14" id="KW-0325">Glycoprotein</keyword>
<dbReference type="Gene3D" id="3.30.70.360">
    <property type="match status" value="1"/>
</dbReference>
<comment type="similarity">
    <text evidence="3">Belongs to the peptidase M20A family.</text>
</comment>
<keyword evidence="13 17" id="KW-0472">Membrane</keyword>
<gene>
    <name evidence="19" type="ORF">BABINDRAFT_46355</name>
</gene>
<name>A0A1E3QWV1_9ASCO</name>
<evidence type="ECO:0000256" key="6">
    <source>
        <dbReference type="ARBA" id="ARBA00022670"/>
    </source>
</evidence>
<evidence type="ECO:0000256" key="7">
    <source>
        <dbReference type="ARBA" id="ARBA00022692"/>
    </source>
</evidence>
<keyword evidence="5" id="KW-0121">Carboxypeptidase</keyword>
<feature type="binding site" evidence="16">
    <location>
        <position position="236"/>
    </location>
    <ligand>
        <name>Zn(2+)</name>
        <dbReference type="ChEBI" id="CHEBI:29105"/>
        <label>1</label>
    </ligand>
</feature>
<evidence type="ECO:0000256" key="15">
    <source>
        <dbReference type="PIRSR" id="PIRSR037217-1"/>
    </source>
</evidence>
<dbReference type="PIRSF" id="PIRSF037217">
    <property type="entry name" value="Carboxypeptidase_S"/>
    <property type="match status" value="1"/>
</dbReference>
<feature type="binding site" evidence="16">
    <location>
        <position position="201"/>
    </location>
    <ligand>
        <name>Zn(2+)</name>
        <dbReference type="ChEBI" id="CHEBI:29105"/>
        <label>1</label>
    </ligand>
</feature>
<dbReference type="AlphaFoldDB" id="A0A1E3QWV1"/>
<evidence type="ECO:0000256" key="1">
    <source>
        <dbReference type="ARBA" id="ARBA00001947"/>
    </source>
</evidence>